<protein>
    <recommendedName>
        <fullName evidence="3">Fis family transcriptional regulator</fullName>
    </recommendedName>
</protein>
<accession>A0A1M7RNZ0</accession>
<keyword evidence="2" id="KW-1185">Reference proteome</keyword>
<dbReference type="AlphaFoldDB" id="A0A1M7RNZ0"/>
<sequence length="193" mass="20595">MVIGDSGAVDGRWESLFADADAQFEALRREEMSAEAADRSRREFALIGLVDRLRGALGAPVEVSVESERITGTVCGVGPDWILLDGPAGRSVLIPLTAVVAVSGLPGRTSAPGTTGAVEARLDLRYALRRLARDRAPIRVLLRGGRSAFGTFDRVGRDFVEFAEHVPGDARRVGAVRAVRSIPLDALLAVHAR</sequence>
<reference evidence="1 2" key="1">
    <citation type="submission" date="2016-11" db="EMBL/GenBank/DDBJ databases">
        <authorList>
            <person name="Jaros S."/>
            <person name="Januszkiewicz K."/>
            <person name="Wedrychowicz H."/>
        </authorList>
    </citation>
    <scope>NUCLEOTIDE SEQUENCE [LARGE SCALE GENOMIC DNA]</scope>
    <source>
        <strain evidence="1 2">DSM 46144</strain>
    </source>
</reference>
<dbReference type="EMBL" id="FRCS01000028">
    <property type="protein sequence ID" value="SHN47812.1"/>
    <property type="molecule type" value="Genomic_DNA"/>
</dbReference>
<dbReference type="STRING" id="134849.SAMN05443668_12842"/>
<proteinExistence type="predicted"/>
<dbReference type="Proteomes" id="UP000184440">
    <property type="component" value="Unassembled WGS sequence"/>
</dbReference>
<gene>
    <name evidence="1" type="ORF">SAMN05443668_12842</name>
</gene>
<evidence type="ECO:0008006" key="3">
    <source>
        <dbReference type="Google" id="ProtNLM"/>
    </source>
</evidence>
<evidence type="ECO:0000313" key="1">
    <source>
        <dbReference type="EMBL" id="SHN47812.1"/>
    </source>
</evidence>
<name>A0A1M7RNZ0_9ACTN</name>
<organism evidence="1 2">
    <name type="scientific">Cryptosporangium aurantiacum</name>
    <dbReference type="NCBI Taxonomy" id="134849"/>
    <lineage>
        <taxon>Bacteria</taxon>
        <taxon>Bacillati</taxon>
        <taxon>Actinomycetota</taxon>
        <taxon>Actinomycetes</taxon>
        <taxon>Cryptosporangiales</taxon>
        <taxon>Cryptosporangiaceae</taxon>
        <taxon>Cryptosporangium</taxon>
    </lineage>
</organism>
<evidence type="ECO:0000313" key="2">
    <source>
        <dbReference type="Proteomes" id="UP000184440"/>
    </source>
</evidence>